<dbReference type="AlphaFoldDB" id="A0A1Y2N1X5"/>
<dbReference type="InterPro" id="IPR005490">
    <property type="entry name" value="LD_TPept_cat_dom"/>
</dbReference>
<feature type="active site" description="Nucleophile" evidence="6">
    <location>
        <position position="144"/>
    </location>
</feature>
<organism evidence="8 9">
    <name type="scientific">Pseudonocardia autotrophica</name>
    <name type="common">Amycolata autotrophica</name>
    <name type="synonym">Nocardia autotrophica</name>
    <dbReference type="NCBI Taxonomy" id="2074"/>
    <lineage>
        <taxon>Bacteria</taxon>
        <taxon>Bacillati</taxon>
        <taxon>Actinomycetota</taxon>
        <taxon>Actinomycetes</taxon>
        <taxon>Pseudonocardiales</taxon>
        <taxon>Pseudonocardiaceae</taxon>
        <taxon>Pseudonocardia</taxon>
    </lineage>
</organism>
<dbReference type="GO" id="GO:0018104">
    <property type="term" value="P:peptidoglycan-protein cross-linking"/>
    <property type="evidence" value="ECO:0007669"/>
    <property type="project" value="TreeGrafter"/>
</dbReference>
<reference evidence="8 9" key="1">
    <citation type="submission" date="2016-09" db="EMBL/GenBank/DDBJ databases">
        <title>Pseudonocardia autotrophica DSM535, a candidate organism with high potential of specific P450 cytochromes.</title>
        <authorList>
            <person name="Grumaz C."/>
            <person name="Vainshtein Y."/>
            <person name="Kirstahler P."/>
            <person name="Sohn K."/>
        </authorList>
    </citation>
    <scope>NUCLEOTIDE SEQUENCE [LARGE SCALE GENOMIC DNA]</scope>
    <source>
        <strain evidence="8 9">DSM 535</strain>
    </source>
</reference>
<evidence type="ECO:0000313" key="8">
    <source>
        <dbReference type="EMBL" id="OSY41476.1"/>
    </source>
</evidence>
<name>A0A1Y2N1X5_PSEAH</name>
<evidence type="ECO:0000256" key="5">
    <source>
        <dbReference type="ARBA" id="ARBA00023316"/>
    </source>
</evidence>
<dbReference type="GO" id="GO:0016740">
    <property type="term" value="F:transferase activity"/>
    <property type="evidence" value="ECO:0007669"/>
    <property type="project" value="UniProtKB-KW"/>
</dbReference>
<dbReference type="InterPro" id="IPR050979">
    <property type="entry name" value="LD-transpeptidase"/>
</dbReference>
<dbReference type="Proteomes" id="UP000194360">
    <property type="component" value="Unassembled WGS sequence"/>
</dbReference>
<dbReference type="SUPFAM" id="SSF141523">
    <property type="entry name" value="L,D-transpeptidase catalytic domain-like"/>
    <property type="match status" value="1"/>
</dbReference>
<evidence type="ECO:0000259" key="7">
    <source>
        <dbReference type="PROSITE" id="PS52029"/>
    </source>
</evidence>
<protein>
    <submittedName>
        <fullName evidence="8">L,D-transpeptidase catalytic domain</fullName>
    </submittedName>
</protein>
<keyword evidence="4 6" id="KW-0573">Peptidoglycan synthesis</keyword>
<dbReference type="PANTHER" id="PTHR30582">
    <property type="entry name" value="L,D-TRANSPEPTIDASE"/>
    <property type="match status" value="1"/>
</dbReference>
<dbReference type="GO" id="GO:0071555">
    <property type="term" value="P:cell wall organization"/>
    <property type="evidence" value="ECO:0007669"/>
    <property type="project" value="UniProtKB-UniRule"/>
</dbReference>
<feature type="domain" description="L,D-TPase catalytic" evidence="7">
    <location>
        <begin position="61"/>
        <end position="168"/>
    </location>
</feature>
<dbReference type="EMBL" id="MIGB01000008">
    <property type="protein sequence ID" value="OSY41476.1"/>
    <property type="molecule type" value="Genomic_DNA"/>
</dbReference>
<dbReference type="Pfam" id="PF03734">
    <property type="entry name" value="YkuD"/>
    <property type="match status" value="1"/>
</dbReference>
<sequence length="168" mass="17988">MRRGVRRVGWTGARAAVLAMIVLAGAVITGVAVAEPDPQTEARAQIATGPLVAGTPCTSSARACVQLSTRQTWLIESGRIAFGPVPMRPGDAQDPTPRGTFGVQWKAEKWTSREHLTQMPYSVFFAEGGVAFHQGAMDTPSAGCVKLDEANARHYFDTLQVGDQVQVH</sequence>
<dbReference type="Gene3D" id="2.40.440.10">
    <property type="entry name" value="L,D-transpeptidase catalytic domain-like"/>
    <property type="match status" value="1"/>
</dbReference>
<dbReference type="RefSeq" id="WP_085912246.1">
    <property type="nucleotide sequence ID" value="NZ_AP018920.1"/>
</dbReference>
<dbReference type="GO" id="GO:0008360">
    <property type="term" value="P:regulation of cell shape"/>
    <property type="evidence" value="ECO:0007669"/>
    <property type="project" value="UniProtKB-UniRule"/>
</dbReference>
<proteinExistence type="predicted"/>
<evidence type="ECO:0000256" key="2">
    <source>
        <dbReference type="ARBA" id="ARBA00022679"/>
    </source>
</evidence>
<keyword evidence="3 6" id="KW-0133">Cell shape</keyword>
<dbReference type="STRING" id="2074.BG845_01967"/>
<dbReference type="OrthoDB" id="8887048at2"/>
<comment type="pathway">
    <text evidence="1 6">Cell wall biogenesis; peptidoglycan biosynthesis.</text>
</comment>
<evidence type="ECO:0000256" key="4">
    <source>
        <dbReference type="ARBA" id="ARBA00022984"/>
    </source>
</evidence>
<dbReference type="PANTHER" id="PTHR30582:SF33">
    <property type="entry name" value="EXPORTED PROTEIN"/>
    <property type="match status" value="1"/>
</dbReference>
<dbReference type="PROSITE" id="PS52029">
    <property type="entry name" value="LD_TPASE"/>
    <property type="match status" value="1"/>
</dbReference>
<feature type="active site" description="Proton donor/acceptor" evidence="6">
    <location>
        <position position="133"/>
    </location>
</feature>
<dbReference type="InterPro" id="IPR038063">
    <property type="entry name" value="Transpep_catalytic_dom"/>
</dbReference>
<keyword evidence="9" id="KW-1185">Reference proteome</keyword>
<keyword evidence="2" id="KW-0808">Transferase</keyword>
<dbReference type="GO" id="GO:0005576">
    <property type="term" value="C:extracellular region"/>
    <property type="evidence" value="ECO:0007669"/>
    <property type="project" value="TreeGrafter"/>
</dbReference>
<keyword evidence="5 6" id="KW-0961">Cell wall biogenesis/degradation</keyword>
<gene>
    <name evidence="8" type="ORF">BG845_01967</name>
</gene>
<evidence type="ECO:0000256" key="1">
    <source>
        <dbReference type="ARBA" id="ARBA00004752"/>
    </source>
</evidence>
<evidence type="ECO:0000256" key="6">
    <source>
        <dbReference type="PROSITE-ProRule" id="PRU01373"/>
    </source>
</evidence>
<evidence type="ECO:0000313" key="9">
    <source>
        <dbReference type="Proteomes" id="UP000194360"/>
    </source>
</evidence>
<evidence type="ECO:0000256" key="3">
    <source>
        <dbReference type="ARBA" id="ARBA00022960"/>
    </source>
</evidence>
<dbReference type="UniPathway" id="UPA00219"/>
<dbReference type="GO" id="GO:0071972">
    <property type="term" value="F:peptidoglycan L,D-transpeptidase activity"/>
    <property type="evidence" value="ECO:0007669"/>
    <property type="project" value="TreeGrafter"/>
</dbReference>
<accession>A0A1Y2N1X5</accession>
<dbReference type="CDD" id="cd16913">
    <property type="entry name" value="YkuD_like"/>
    <property type="match status" value="1"/>
</dbReference>
<comment type="caution">
    <text evidence="8">The sequence shown here is derived from an EMBL/GenBank/DDBJ whole genome shotgun (WGS) entry which is preliminary data.</text>
</comment>